<dbReference type="CDD" id="cd01127">
    <property type="entry name" value="TrwB_TraG_TraD_VirD4"/>
    <property type="match status" value="2"/>
</dbReference>
<dbReference type="SUPFAM" id="SSF52540">
    <property type="entry name" value="P-loop containing nucleoside triphosphate hydrolases"/>
    <property type="match status" value="1"/>
</dbReference>
<dbReference type="InterPro" id="IPR051162">
    <property type="entry name" value="T4SS_component"/>
</dbReference>
<dbReference type="InterPro" id="IPR033186">
    <property type="entry name" value="HerA_C"/>
</dbReference>
<dbReference type="PANTHER" id="PTHR30121:SF6">
    <property type="entry name" value="SLR6007 PROTEIN"/>
    <property type="match status" value="1"/>
</dbReference>
<evidence type="ECO:0000313" key="3">
    <source>
        <dbReference type="EMBL" id="MBF4693640.1"/>
    </source>
</evidence>
<dbReference type="InterPro" id="IPR027417">
    <property type="entry name" value="P-loop_NTPase"/>
</dbReference>
<dbReference type="Gene3D" id="3.40.50.300">
    <property type="entry name" value="P-loop containing nucleotide triphosphate hydrolases"/>
    <property type="match status" value="2"/>
</dbReference>
<proteinExistence type="predicted"/>
<reference evidence="3 4" key="1">
    <citation type="submission" date="2020-11" db="EMBL/GenBank/DDBJ databases">
        <title>Fusibacter basophilias sp. nov.</title>
        <authorList>
            <person name="Qiu D."/>
        </authorList>
    </citation>
    <scope>NUCLEOTIDE SEQUENCE [LARGE SCALE GENOMIC DNA]</scope>
    <source>
        <strain evidence="3 4">Q10-2</strain>
    </source>
</reference>
<dbReference type="EMBL" id="JADKNH010000006">
    <property type="protein sequence ID" value="MBF4693640.1"/>
    <property type="molecule type" value="Genomic_DNA"/>
</dbReference>
<sequence length="460" mass="51992">MKVEIAKKHSGEFIELHSRMITRHGLITGATGTGKTVTLKLLAEKMASLGASVFLIDVKGDLNSFGEVGKLTSGLEHFLQKHDLEAPIFQKFSTLYWDIYNELGLPIRTTVMDFGPMLMAKLLKLNANQTNLLHTIYQIADDEGLLLLDFKDLTQLVKHLYDHNKAFEAEYGTLNKQSLGAIQRALIASDIDVFFGESVLEIKDLFLKDGIINILEASKLILNDKLYSAFLLWLLSELYEQLPEVGDLEMPKLVLFFDEAHLIFKGIPEVLLSKIEQVIKLIRSKGVGIFFISQSPSDIPDSIMAQLGNRIQHGIRSYTMKDIKHQMIPKEMLEKMKKYGVGEVSISVLDEDGVPTPFEEAVMLTPSSLIGKFENCNYYPEEQLNQKYRTPIDRNSAYEMLLKRQKNQVVSEQSTTKKRTRRGRKPDSMLTKLTKSLFSSFGRSLGTSLARGIMGTLKKY</sequence>
<organism evidence="3 4">
    <name type="scientific">Fusibacter ferrireducens</name>
    <dbReference type="NCBI Taxonomy" id="2785058"/>
    <lineage>
        <taxon>Bacteria</taxon>
        <taxon>Bacillati</taxon>
        <taxon>Bacillota</taxon>
        <taxon>Clostridia</taxon>
        <taxon>Eubacteriales</taxon>
        <taxon>Eubacteriales Family XII. Incertae Sedis</taxon>
        <taxon>Fusibacter</taxon>
    </lineage>
</organism>
<evidence type="ECO:0000313" key="4">
    <source>
        <dbReference type="Proteomes" id="UP000614200"/>
    </source>
</evidence>
<keyword evidence="4" id="KW-1185">Reference proteome</keyword>
<evidence type="ECO:0000256" key="1">
    <source>
        <dbReference type="SAM" id="MobiDB-lite"/>
    </source>
</evidence>
<protein>
    <submittedName>
        <fullName evidence="3">DUF853 family protein</fullName>
    </submittedName>
</protein>
<dbReference type="RefSeq" id="WP_194701883.1">
    <property type="nucleotide sequence ID" value="NZ_JADKNH010000006.1"/>
</dbReference>
<dbReference type="Proteomes" id="UP000614200">
    <property type="component" value="Unassembled WGS sequence"/>
</dbReference>
<name>A0ABR9ZT41_9FIRM</name>
<evidence type="ECO:0000259" key="2">
    <source>
        <dbReference type="Pfam" id="PF05872"/>
    </source>
</evidence>
<dbReference type="PANTHER" id="PTHR30121">
    <property type="entry name" value="UNCHARACTERIZED PROTEIN YJGR-RELATED"/>
    <property type="match status" value="1"/>
</dbReference>
<dbReference type="Pfam" id="PF05872">
    <property type="entry name" value="HerA_C"/>
    <property type="match status" value="1"/>
</dbReference>
<comment type="caution">
    <text evidence="3">The sequence shown here is derived from an EMBL/GenBank/DDBJ whole genome shotgun (WGS) entry which is preliminary data.</text>
</comment>
<feature type="domain" description="Helicase HerA-like C-terminal" evidence="2">
    <location>
        <begin position="5"/>
        <end position="425"/>
    </location>
</feature>
<feature type="region of interest" description="Disordered" evidence="1">
    <location>
        <begin position="405"/>
        <end position="429"/>
    </location>
</feature>
<gene>
    <name evidence="3" type="ORF">ISU02_10930</name>
</gene>
<accession>A0ABR9ZT41</accession>